<dbReference type="EMBL" id="LFJN01000023">
    <property type="protein sequence ID" value="KPI37630.1"/>
    <property type="molecule type" value="Genomic_DNA"/>
</dbReference>
<dbReference type="VEuPathDB" id="FungiDB:AB675_3995"/>
<evidence type="ECO:0000313" key="5">
    <source>
        <dbReference type="Proteomes" id="UP000038010"/>
    </source>
</evidence>
<dbReference type="CDD" id="cd04043">
    <property type="entry name" value="C2_Munc13_fungal"/>
    <property type="match status" value="1"/>
</dbReference>
<evidence type="ECO:0000259" key="2">
    <source>
        <dbReference type="PROSITE" id="PS51258"/>
    </source>
</evidence>
<proteinExistence type="predicted"/>
<evidence type="ECO:0000313" key="4">
    <source>
        <dbReference type="EMBL" id="KPI37630.1"/>
    </source>
</evidence>
<organism evidence="4 5">
    <name type="scientific">Cyphellophora attinorum</name>
    <dbReference type="NCBI Taxonomy" id="1664694"/>
    <lineage>
        <taxon>Eukaryota</taxon>
        <taxon>Fungi</taxon>
        <taxon>Dikarya</taxon>
        <taxon>Ascomycota</taxon>
        <taxon>Pezizomycotina</taxon>
        <taxon>Eurotiomycetes</taxon>
        <taxon>Chaetothyriomycetidae</taxon>
        <taxon>Chaetothyriales</taxon>
        <taxon>Cyphellophoraceae</taxon>
        <taxon>Cyphellophora</taxon>
    </lineage>
</organism>
<evidence type="ECO:0008006" key="6">
    <source>
        <dbReference type="Google" id="ProtNLM"/>
    </source>
</evidence>
<dbReference type="Gene3D" id="1.10.357.50">
    <property type="match status" value="1"/>
</dbReference>
<dbReference type="Gene3D" id="2.60.40.150">
    <property type="entry name" value="C2 domain"/>
    <property type="match status" value="1"/>
</dbReference>
<protein>
    <recommendedName>
        <fullName evidence="6">C2 domain-containing protein</fullName>
    </recommendedName>
</protein>
<evidence type="ECO:0000259" key="1">
    <source>
        <dbReference type="PROSITE" id="PS50004"/>
    </source>
</evidence>
<name>A0A0N1NXV5_9EURO</name>
<feature type="domain" description="MHD1" evidence="2">
    <location>
        <begin position="595"/>
        <end position="721"/>
    </location>
</feature>
<dbReference type="InterPro" id="IPR000008">
    <property type="entry name" value="C2_dom"/>
</dbReference>
<accession>A0A0N1NXV5</accession>
<dbReference type="GeneID" id="28735977"/>
<dbReference type="InterPro" id="IPR014770">
    <property type="entry name" value="Munc13_1"/>
</dbReference>
<dbReference type="InterPro" id="IPR010439">
    <property type="entry name" value="MUN_dom"/>
</dbReference>
<feature type="domain" description="MHD2" evidence="3">
    <location>
        <begin position="1014"/>
        <end position="1136"/>
    </location>
</feature>
<evidence type="ECO:0000259" key="3">
    <source>
        <dbReference type="PROSITE" id="PS51259"/>
    </source>
</evidence>
<sequence length="1268" mass="144498">MKDFSLVRDSKSTRFPHDFVKELEKRLQGILIGRETRQEYKEPVTKRSFAIFLNTLSDPSFKKRMEADRRVEDLVLIFFSNATKELQKGKPPGDDGVKRLVDRHVALFVRLLSSILKEKGWNQDKPELATRLATLEKKLLKHDEDLTSQNGTSSLVEEVVPLTYEVRDMPLVQVVGRVFGMRNTALQSDVDKYKSQWTEKAALQDLKTYQTHLNTGSKRTLTADDFDTADAFEAWKKSEAPDLSQMMLAIIQVNPELAKVTAQGTLPQFNAQAGESAADKAYTDMSRALSNEQSSSYVLDLPDLNGLSLMENGEDDSKQPDLLYTFIPADPRAMYRFIMLTVLNFDLNDKTTAEDGTASSNQIFSKQSAEFLNEVALRWRIPKFSRIVIFLDVIREKYLAQDLSLDMLDAAFNYVKDPPEEDPKNKRASIIMSAPAYFARNNWTVQDFAQMRKLLADAELQRLGAIMTVIDDHIREDPSFSESKEGFEQFKQSASQGLENSARDIYQQLLEKQLPTEPEQWEFFHVQELAKAVLKLCEKIQKRFKRNPEILSINPLMLLMGVILPAFAEDSKALVESVLKAAQDKNLEIGIQDGFDLYKELSDFRRVHGDALPRVAFPYKIEELLADFVWRWIHATEQQVLGWVENAVNQDNFKVRTQEAGQVPTEDQRHSVSVIDIFRSFNQVIEQIAALNWDDDLTYAKFMTSVSKALGNGIVRYCELVDTQFTKEMDRLTPEQEAAASMTRQEKWMQMAKDTWNNAARVEPFNFYPESFVKLNNISFAISHWDKLEQEINVDACADVIKQYNPPAINKPRKTTNYVFTIKIVEAEDLKACDVSGFSDPYVVLADEYQKRLSKTRIIYRNLNPRWDESVDISTQGPLNLIATIWDWDAVGDHDYVGRTSLKLDPAHFSDFLPREYWLDLDTQGRLLVRVSMEGERDDIQFYFGKAFRTLQRTQRDMTRKITDKLSAYIQECLSKRALRALLSKPISVQSVSAYFQRNRPAPASNVPSEGEIINALRPLFNYFDDNFAIMNQTLTSDAMLAVMTRLWKEVLGTIESLLVPPLSDKPSAQKPLSQQELDVVFKWLQSLFDFFHAVDEDSGEANGVPMNVLKNPKYHEINTLNFFYFETTENLVRTSERMASATAANAAHNRQRLSAPAQLGHGSGFGGGLTPKSIAGTRRAKSIMVSRNLGTMRKAKEEKWKAAQAEPSDDMILRILRMRSEASGYLRDRSRQKERLAAAAAAEAIVRMSLMSDGRGGRMTGPSVIRR</sequence>
<dbReference type="Pfam" id="PF00168">
    <property type="entry name" value="C2"/>
    <property type="match status" value="1"/>
</dbReference>
<dbReference type="InterPro" id="IPR035892">
    <property type="entry name" value="C2_domain_sf"/>
</dbReference>
<dbReference type="PROSITE" id="PS51258">
    <property type="entry name" value="MHD1"/>
    <property type="match status" value="1"/>
</dbReference>
<dbReference type="OrthoDB" id="2015333at2759"/>
<dbReference type="InterPro" id="IPR014772">
    <property type="entry name" value="Munc13_dom-2"/>
</dbReference>
<reference evidence="4 5" key="1">
    <citation type="submission" date="2015-06" db="EMBL/GenBank/DDBJ databases">
        <title>Draft genome of the ant-associated black yeast Phialophora attae CBS 131958.</title>
        <authorList>
            <person name="Moreno L.F."/>
            <person name="Stielow B.J."/>
            <person name="de Hoog S."/>
            <person name="Vicente V.A."/>
            <person name="Weiss V.A."/>
            <person name="de Vries M."/>
            <person name="Cruz L.M."/>
            <person name="Souza E.M."/>
        </authorList>
    </citation>
    <scope>NUCLEOTIDE SEQUENCE [LARGE SCALE GENOMIC DNA]</scope>
    <source>
        <strain evidence="4 5">CBS 131958</strain>
    </source>
</reference>
<feature type="domain" description="C2" evidence="1">
    <location>
        <begin position="801"/>
        <end position="917"/>
    </location>
</feature>
<dbReference type="PROSITE" id="PS50004">
    <property type="entry name" value="C2"/>
    <property type="match status" value="1"/>
</dbReference>
<dbReference type="PANTHER" id="PTHR47263:SF1">
    <property type="entry name" value="C2 DOMAIN PROTEIN (AFU_ORTHOLOGUE AFUA_7G02350)"/>
    <property type="match status" value="1"/>
</dbReference>
<dbReference type="Proteomes" id="UP000038010">
    <property type="component" value="Unassembled WGS sequence"/>
</dbReference>
<gene>
    <name evidence="4" type="ORF">AB675_3995</name>
</gene>
<dbReference type="SUPFAM" id="SSF49562">
    <property type="entry name" value="C2 domain (Calcium/lipid-binding domain, CaLB)"/>
    <property type="match status" value="1"/>
</dbReference>
<dbReference type="Gene3D" id="1.20.58.1100">
    <property type="match status" value="1"/>
</dbReference>
<dbReference type="RefSeq" id="XP_017997593.1">
    <property type="nucleotide sequence ID" value="XM_018144097.1"/>
</dbReference>
<keyword evidence="5" id="KW-1185">Reference proteome</keyword>
<dbReference type="SMART" id="SM00239">
    <property type="entry name" value="C2"/>
    <property type="match status" value="1"/>
</dbReference>
<dbReference type="STRING" id="1664694.A0A0N1NXV5"/>
<dbReference type="PROSITE" id="PS51259">
    <property type="entry name" value="MHD2"/>
    <property type="match status" value="1"/>
</dbReference>
<dbReference type="AlphaFoldDB" id="A0A0N1NXV5"/>
<dbReference type="Pfam" id="PF06292">
    <property type="entry name" value="MUN"/>
    <property type="match status" value="2"/>
</dbReference>
<dbReference type="PANTHER" id="PTHR47263">
    <property type="entry name" value="ADENYLATE CYCLASE ACTIVATION PROTEIN GIT1"/>
    <property type="match status" value="1"/>
</dbReference>
<dbReference type="InterPro" id="IPR052811">
    <property type="entry name" value="Glucose_resp_signaling"/>
</dbReference>
<comment type="caution">
    <text evidence="4">The sequence shown here is derived from an EMBL/GenBank/DDBJ whole genome shotgun (WGS) entry which is preliminary data.</text>
</comment>